<feature type="region of interest" description="Disordered" evidence="1">
    <location>
        <begin position="1"/>
        <end position="25"/>
    </location>
</feature>
<reference evidence="3 4" key="2">
    <citation type="submission" date="2019-05" db="EMBL/GenBank/DDBJ databases">
        <title>Glycomyces buryatensis sp. nov.</title>
        <authorList>
            <person name="Nikitina E."/>
        </authorList>
    </citation>
    <scope>NUCLEOTIDE SEQUENCE [LARGE SCALE GENOMIC DNA]</scope>
    <source>
        <strain evidence="3 4">18</strain>
    </source>
</reference>
<dbReference type="EMBL" id="STGY01000003">
    <property type="protein sequence ID" value="THV43464.1"/>
    <property type="molecule type" value="Genomic_DNA"/>
</dbReference>
<accession>A0A4S8QS52</accession>
<keyword evidence="2" id="KW-1133">Transmembrane helix</keyword>
<feature type="transmembrane region" description="Helical" evidence="2">
    <location>
        <begin position="169"/>
        <end position="191"/>
    </location>
</feature>
<protein>
    <recommendedName>
        <fullName evidence="5">DUF2637 domain-containing protein</fullName>
    </recommendedName>
</protein>
<evidence type="ECO:0000313" key="3">
    <source>
        <dbReference type="EMBL" id="THV43464.1"/>
    </source>
</evidence>
<evidence type="ECO:0008006" key="5">
    <source>
        <dbReference type="Google" id="ProtNLM"/>
    </source>
</evidence>
<evidence type="ECO:0000256" key="1">
    <source>
        <dbReference type="SAM" id="MobiDB-lite"/>
    </source>
</evidence>
<evidence type="ECO:0000256" key="2">
    <source>
        <dbReference type="SAM" id="Phobius"/>
    </source>
</evidence>
<keyword evidence="4" id="KW-1185">Reference proteome</keyword>
<sequence length="266" mass="27808">MTHSERKKFSAEREEARESYRASVAAGEPLSGAKLGAEFGRSERWGRDRIKEVKTEEDRRTQFALASRNPGLSATALLMERGEIDANGNLKGVATNDTAASGASGRTEAASDLAAVKPEPAAEVDDRQVPAQPRGAAAVAWLALVLGIGASVAANVLHTWTVLADGSGSLPQVLGSAFWPVALVVSIETMARVRWPASIGYSLIRFGAVGAVALVAAVVSYRHMSGLLAYWGEDPISATLGPIAVDGLVTVGALALLAIHKARKEA</sequence>
<feature type="transmembrane region" description="Helical" evidence="2">
    <location>
        <begin position="203"/>
        <end position="224"/>
    </location>
</feature>
<gene>
    <name evidence="3" type="ORF">FAB82_00975</name>
</gene>
<dbReference type="RefSeq" id="WP_136532673.1">
    <property type="nucleotide sequence ID" value="NZ_STGY01000003.1"/>
</dbReference>
<feature type="transmembrane region" description="Helical" evidence="2">
    <location>
        <begin position="236"/>
        <end position="259"/>
    </location>
</feature>
<comment type="caution">
    <text evidence="3">The sequence shown here is derived from an EMBL/GenBank/DDBJ whole genome shotgun (WGS) entry which is preliminary data.</text>
</comment>
<dbReference type="AlphaFoldDB" id="A0A4S8QS52"/>
<dbReference type="InterPro" id="IPR021235">
    <property type="entry name" value="DUF2637"/>
</dbReference>
<reference evidence="4" key="1">
    <citation type="submission" date="2019-04" db="EMBL/GenBank/DDBJ databases">
        <title>Nocardioides xinjiangensis sp. nov.</title>
        <authorList>
            <person name="Liu S."/>
        </authorList>
    </citation>
    <scope>NUCLEOTIDE SEQUENCE [LARGE SCALE GENOMIC DNA]</scope>
    <source>
        <strain evidence="4">18</strain>
    </source>
</reference>
<proteinExistence type="predicted"/>
<name>A0A4S8QS52_9ACTN</name>
<dbReference type="Pfam" id="PF10935">
    <property type="entry name" value="DUF2637"/>
    <property type="match status" value="1"/>
</dbReference>
<dbReference type="OrthoDB" id="3405422at2"/>
<feature type="compositionally biased region" description="Basic and acidic residues" evidence="1">
    <location>
        <begin position="7"/>
        <end position="20"/>
    </location>
</feature>
<evidence type="ECO:0000313" key="4">
    <source>
        <dbReference type="Proteomes" id="UP000308760"/>
    </source>
</evidence>
<keyword evidence="2" id="KW-0472">Membrane</keyword>
<organism evidence="3 4">
    <name type="scientific">Glycomyces buryatensis</name>
    <dbReference type="NCBI Taxonomy" id="2570927"/>
    <lineage>
        <taxon>Bacteria</taxon>
        <taxon>Bacillati</taxon>
        <taxon>Actinomycetota</taxon>
        <taxon>Actinomycetes</taxon>
        <taxon>Glycomycetales</taxon>
        <taxon>Glycomycetaceae</taxon>
        <taxon>Glycomyces</taxon>
    </lineage>
</organism>
<feature type="transmembrane region" description="Helical" evidence="2">
    <location>
        <begin position="136"/>
        <end position="157"/>
    </location>
</feature>
<dbReference type="Proteomes" id="UP000308760">
    <property type="component" value="Unassembled WGS sequence"/>
</dbReference>
<keyword evidence="2" id="KW-0812">Transmembrane</keyword>